<dbReference type="OrthoDB" id="4427600at2"/>
<feature type="compositionally biased region" description="Polar residues" evidence="1">
    <location>
        <begin position="248"/>
        <end position="257"/>
    </location>
</feature>
<feature type="compositionally biased region" description="Basic and acidic residues" evidence="1">
    <location>
        <begin position="180"/>
        <end position="194"/>
    </location>
</feature>
<evidence type="ECO:0000256" key="2">
    <source>
        <dbReference type="SAM" id="Phobius"/>
    </source>
</evidence>
<protein>
    <recommendedName>
        <fullName evidence="3">DUF6779 domain-containing protein</fullName>
    </recommendedName>
</protein>
<dbReference type="STRING" id="662755.CRES_0188"/>
<keyword evidence="2" id="KW-0472">Membrane</keyword>
<feature type="transmembrane region" description="Helical" evidence="2">
    <location>
        <begin position="42"/>
        <end position="60"/>
    </location>
</feature>
<dbReference type="EMBL" id="CP002857">
    <property type="protein sequence ID" value="AEI08551.1"/>
    <property type="molecule type" value="Genomic_DNA"/>
</dbReference>
<feature type="compositionally biased region" description="Polar residues" evidence="1">
    <location>
        <begin position="279"/>
        <end position="300"/>
    </location>
</feature>
<feature type="region of interest" description="Disordered" evidence="1">
    <location>
        <begin position="180"/>
        <end position="410"/>
    </location>
</feature>
<dbReference type="Proteomes" id="UP000000492">
    <property type="component" value="Chromosome"/>
</dbReference>
<dbReference type="RefSeq" id="WP_013887580.1">
    <property type="nucleotide sequence ID" value="NC_015673.1"/>
</dbReference>
<reference evidence="4 5" key="1">
    <citation type="journal article" date="2012" name="BMC Genomics">
        <title>Complete genome sequence, lifestyle, and multi-drug resistance of the human pathogen Corynebacterium resistens DSM 45100 isolated from blood samples of a leukemia patient.</title>
        <authorList>
            <person name="Schroder J."/>
            <person name="Maus I."/>
            <person name="Meyer K."/>
            <person name="Wordemann S."/>
            <person name="Blom J."/>
            <person name="Jaenicke S."/>
            <person name="Schneider J."/>
            <person name="Trost E."/>
            <person name="Tauch A."/>
        </authorList>
    </citation>
    <scope>NUCLEOTIDE SEQUENCE [LARGE SCALE GENOMIC DNA]</scope>
    <source>
        <strain evidence="5">DSM 45100 / JCM 12819 / CCUG 50093 / GTC 2026 / SICGH 158</strain>
    </source>
</reference>
<dbReference type="InterPro" id="IPR046706">
    <property type="entry name" value="DUF6779"/>
</dbReference>
<evidence type="ECO:0000256" key="1">
    <source>
        <dbReference type="SAM" id="MobiDB-lite"/>
    </source>
</evidence>
<feature type="compositionally biased region" description="Low complexity" evidence="1">
    <location>
        <begin position="216"/>
        <end position="227"/>
    </location>
</feature>
<gene>
    <name evidence="4" type="ordered locus">CRES_0188</name>
</gene>
<keyword evidence="5" id="KW-1185">Reference proteome</keyword>
<dbReference type="HOGENOM" id="CLU_055775_0_0_11"/>
<proteinExistence type="predicted"/>
<feature type="region of interest" description="Disordered" evidence="1">
    <location>
        <begin position="1"/>
        <end position="34"/>
    </location>
</feature>
<evidence type="ECO:0000313" key="5">
    <source>
        <dbReference type="Proteomes" id="UP000000492"/>
    </source>
</evidence>
<dbReference type="eggNOG" id="ENOG5033Y1Q">
    <property type="taxonomic scope" value="Bacteria"/>
</dbReference>
<evidence type="ECO:0000259" key="3">
    <source>
        <dbReference type="Pfam" id="PF20570"/>
    </source>
</evidence>
<dbReference type="Pfam" id="PF20570">
    <property type="entry name" value="DUF6779"/>
    <property type="match status" value="1"/>
</dbReference>
<accession>F8E1Z7</accession>
<feature type="transmembrane region" description="Helical" evidence="2">
    <location>
        <begin position="66"/>
        <end position="86"/>
    </location>
</feature>
<keyword evidence="2" id="KW-1133">Transmembrane helix</keyword>
<dbReference type="KEGG" id="crd:CRES_0188"/>
<dbReference type="AlphaFoldDB" id="F8E1Z7"/>
<feature type="compositionally biased region" description="Low complexity" evidence="1">
    <location>
        <begin position="301"/>
        <end position="312"/>
    </location>
</feature>
<evidence type="ECO:0000313" key="4">
    <source>
        <dbReference type="EMBL" id="AEI08551.1"/>
    </source>
</evidence>
<feature type="region of interest" description="Disordered" evidence="1">
    <location>
        <begin position="97"/>
        <end position="135"/>
    </location>
</feature>
<sequence length="410" mass="44129">MSFQPQSNERPSRHRSSEPNYGYGLEKNQPAPSNPEGGFSKILMIGLVALALIASVVTVMTDSDGWMKIAILAALWAAFIGVFLVVRYSSALKNEREQRSLREGEHRAELEREKSRAREELARAESDFAQRAKATRDEQIEMLRAEVENLRNQLEGMGAGDLSDYGPRAVRARAERIVELENRGQRSTNSRDTRSNVTGGWPQAAAGTEAQERQRVQPQQQRSGQPQKNEPRSAQPSGNTSKREATRRNSGGFSTGSFAAVRWTGQDTEATAQIPLVVDTSTMNGNAESARGQSQTSETNGSTGRVGAAGAARDAHGAHGSNASRAAHASGHTGTHDPNHRAAHAGSEHAGTFTTGAASSDAATPGTGRQDQPAEQIAPEGTQYRGGRRRADEGGLTVAELLQRSKNKKR</sequence>
<name>F8E1Z7_CORRG</name>
<organism evidence="4 5">
    <name type="scientific">Corynebacterium resistens (strain DSM 45100 / JCM 12819 / GTC 2026 / SICGH 158)</name>
    <dbReference type="NCBI Taxonomy" id="662755"/>
    <lineage>
        <taxon>Bacteria</taxon>
        <taxon>Bacillati</taxon>
        <taxon>Actinomycetota</taxon>
        <taxon>Actinomycetes</taxon>
        <taxon>Mycobacteriales</taxon>
        <taxon>Corynebacteriaceae</taxon>
        <taxon>Corynebacterium</taxon>
    </lineage>
</organism>
<keyword evidence="2" id="KW-0812">Transmembrane</keyword>
<feature type="compositionally biased region" description="Polar residues" evidence="1">
    <location>
        <begin position="352"/>
        <end position="370"/>
    </location>
</feature>
<feature type="domain" description="DUF6779" evidence="3">
    <location>
        <begin position="67"/>
        <end position="176"/>
    </location>
</feature>